<dbReference type="RefSeq" id="WP_143944052.1">
    <property type="nucleotide sequence ID" value="NZ_VKLS01000539.1"/>
</dbReference>
<dbReference type="Proteomes" id="UP000320888">
    <property type="component" value="Unassembled WGS sequence"/>
</dbReference>
<gene>
    <name evidence="1" type="ORF">FNZ23_26550</name>
</gene>
<protein>
    <submittedName>
        <fullName evidence="1">Uncharacterized protein</fullName>
    </submittedName>
</protein>
<dbReference type="AlphaFoldDB" id="A0A553YGP2"/>
<sequence>MSPTPSALSGAPAPASEANDAIRRFVCARPSWTWTAQDMTEYATLLETWTQAVRAEVVEAA</sequence>
<comment type="caution">
    <text evidence="1">The sequence shown here is derived from an EMBL/GenBank/DDBJ whole genome shotgun (WGS) entry which is preliminary data.</text>
</comment>
<dbReference type="EMBL" id="VKLS01000539">
    <property type="protein sequence ID" value="TSB28346.1"/>
    <property type="molecule type" value="Genomic_DNA"/>
</dbReference>
<dbReference type="OrthoDB" id="4275028at2"/>
<keyword evidence="2" id="KW-1185">Reference proteome</keyword>
<evidence type="ECO:0000313" key="2">
    <source>
        <dbReference type="Proteomes" id="UP000320888"/>
    </source>
</evidence>
<accession>A0A553YGP2</accession>
<name>A0A553YGP2_9ACTN</name>
<reference evidence="1 2" key="1">
    <citation type="submission" date="2019-07" db="EMBL/GenBank/DDBJ databases">
        <title>Draft genome for Streptomyces benahoarensis MZ03-48.</title>
        <authorList>
            <person name="Gonzalez-Pimentel J.L."/>
        </authorList>
    </citation>
    <scope>NUCLEOTIDE SEQUENCE [LARGE SCALE GENOMIC DNA]</scope>
    <source>
        <strain evidence="1 2">MZ03-48</strain>
    </source>
</reference>
<organism evidence="1 2">
    <name type="scientific">Streptomyces benahoarensis</name>
    <dbReference type="NCBI Taxonomy" id="2595054"/>
    <lineage>
        <taxon>Bacteria</taxon>
        <taxon>Bacillati</taxon>
        <taxon>Actinomycetota</taxon>
        <taxon>Actinomycetes</taxon>
        <taxon>Kitasatosporales</taxon>
        <taxon>Streptomycetaceae</taxon>
        <taxon>Streptomyces</taxon>
    </lineage>
</organism>
<proteinExistence type="predicted"/>
<evidence type="ECO:0000313" key="1">
    <source>
        <dbReference type="EMBL" id="TSB28346.1"/>
    </source>
</evidence>